<dbReference type="AlphaFoldDB" id="A0A1S8SD24"/>
<evidence type="ECO:0000313" key="1">
    <source>
        <dbReference type="EMBL" id="OOM63347.1"/>
    </source>
</evidence>
<gene>
    <name evidence="1" type="ORF">CLBCK_10280</name>
</gene>
<dbReference type="RefSeq" id="WP_023975313.1">
    <property type="nucleotide sequence ID" value="NZ_JABTAE010000001.1"/>
</dbReference>
<evidence type="ECO:0000313" key="2">
    <source>
        <dbReference type="Proteomes" id="UP000190973"/>
    </source>
</evidence>
<organism evidence="1 2">
    <name type="scientific">Clostridium beijerinckii</name>
    <name type="common">Clostridium MP</name>
    <dbReference type="NCBI Taxonomy" id="1520"/>
    <lineage>
        <taxon>Bacteria</taxon>
        <taxon>Bacillati</taxon>
        <taxon>Bacillota</taxon>
        <taxon>Clostridia</taxon>
        <taxon>Eubacteriales</taxon>
        <taxon>Clostridiaceae</taxon>
        <taxon>Clostridium</taxon>
    </lineage>
</organism>
<protein>
    <submittedName>
        <fullName evidence="1">Uncharacterized protein</fullName>
    </submittedName>
</protein>
<name>A0A1S8SD24_CLOBE</name>
<reference evidence="1 2" key="1">
    <citation type="submission" date="2016-05" db="EMBL/GenBank/DDBJ databases">
        <title>Microbial solvent formation.</title>
        <authorList>
            <person name="Poehlein A."/>
            <person name="Montoya Solano J.D."/>
            <person name="Flitsch S."/>
            <person name="Krabben P."/>
            <person name="Duerre P."/>
            <person name="Daniel R."/>
        </authorList>
    </citation>
    <scope>NUCLEOTIDE SEQUENCE [LARGE SCALE GENOMIC DNA]</scope>
    <source>
        <strain evidence="1 2">DSM 53</strain>
    </source>
</reference>
<accession>A0A1S8SD24</accession>
<dbReference type="EMBL" id="LZZI01000013">
    <property type="protein sequence ID" value="OOM63347.1"/>
    <property type="molecule type" value="Genomic_DNA"/>
</dbReference>
<proteinExistence type="predicted"/>
<comment type="caution">
    <text evidence="1">The sequence shown here is derived from an EMBL/GenBank/DDBJ whole genome shotgun (WGS) entry which is preliminary data.</text>
</comment>
<sequence length="58" mass="6900">MLWKYILKIKLNNEIVYKRDIGENENFIHKNDEELSSINNANCETIANVEVLKHGRKR</sequence>
<dbReference type="Proteomes" id="UP000190973">
    <property type="component" value="Unassembled WGS sequence"/>
</dbReference>